<dbReference type="SUPFAM" id="SSF48464">
    <property type="entry name" value="ENTH/VHS domain"/>
    <property type="match status" value="1"/>
</dbReference>
<evidence type="ECO:0000256" key="1">
    <source>
        <dbReference type="SAM" id="MobiDB-lite"/>
    </source>
</evidence>
<dbReference type="GO" id="GO:0005768">
    <property type="term" value="C:endosome"/>
    <property type="evidence" value="ECO:0007669"/>
    <property type="project" value="TreeGrafter"/>
</dbReference>
<dbReference type="InterPro" id="IPR013809">
    <property type="entry name" value="ENTH"/>
</dbReference>
<dbReference type="GO" id="GO:0005543">
    <property type="term" value="F:phospholipid binding"/>
    <property type="evidence" value="ECO:0007669"/>
    <property type="project" value="TreeGrafter"/>
</dbReference>
<dbReference type="Proteomes" id="UP000094336">
    <property type="component" value="Unassembled WGS sequence"/>
</dbReference>
<accession>A0A1E3QPD0</accession>
<dbReference type="EMBL" id="KV454432">
    <property type="protein sequence ID" value="ODQ79566.1"/>
    <property type="molecule type" value="Genomic_DNA"/>
</dbReference>
<evidence type="ECO:0000259" key="2">
    <source>
        <dbReference type="PROSITE" id="PS50942"/>
    </source>
</evidence>
<dbReference type="AlphaFoldDB" id="A0A1E3QPD0"/>
<dbReference type="PROSITE" id="PS50942">
    <property type="entry name" value="ENTH"/>
    <property type="match status" value="1"/>
</dbReference>
<proteinExistence type="predicted"/>
<protein>
    <recommendedName>
        <fullName evidence="2">ENTH domain-containing protein</fullName>
    </recommendedName>
</protein>
<reference evidence="4" key="1">
    <citation type="submission" date="2016-05" db="EMBL/GenBank/DDBJ databases">
        <title>Comparative genomics of biotechnologically important yeasts.</title>
        <authorList>
            <consortium name="DOE Joint Genome Institute"/>
            <person name="Riley R."/>
            <person name="Haridas S."/>
            <person name="Wolfe K.H."/>
            <person name="Lopes M.R."/>
            <person name="Hittinger C.T."/>
            <person name="Goker M."/>
            <person name="Salamov A."/>
            <person name="Wisecaver J."/>
            <person name="Long T.M."/>
            <person name="Aerts A.L."/>
            <person name="Barry K."/>
            <person name="Choi C."/>
            <person name="Clum A."/>
            <person name="Coughlan A.Y."/>
            <person name="Deshpande S."/>
            <person name="Douglass A.P."/>
            <person name="Hanson S.J."/>
            <person name="Klenk H.-P."/>
            <person name="Labutti K."/>
            <person name="Lapidus A."/>
            <person name="Lindquist E."/>
            <person name="Lipzen A."/>
            <person name="Meier-Kolthoff J.P."/>
            <person name="Ohm R.A."/>
            <person name="Otillar R.P."/>
            <person name="Pangilinan J."/>
            <person name="Peng Y."/>
            <person name="Rokas A."/>
            <person name="Rosa C.A."/>
            <person name="Scheuner C."/>
            <person name="Sibirny A.A."/>
            <person name="Slot J.C."/>
            <person name="Stielow J.B."/>
            <person name="Sun H."/>
            <person name="Kurtzman C.P."/>
            <person name="Blackwell M."/>
            <person name="Grigoriev I.V."/>
            <person name="Jeffries T.W."/>
        </authorList>
    </citation>
    <scope>NUCLEOTIDE SEQUENCE [LARGE SCALE GENOMIC DNA]</scope>
    <source>
        <strain evidence="4">NRRL Y-12698</strain>
    </source>
</reference>
<organism evidence="3 4">
    <name type="scientific">Babjeviella inositovora NRRL Y-12698</name>
    <dbReference type="NCBI Taxonomy" id="984486"/>
    <lineage>
        <taxon>Eukaryota</taxon>
        <taxon>Fungi</taxon>
        <taxon>Dikarya</taxon>
        <taxon>Ascomycota</taxon>
        <taxon>Saccharomycotina</taxon>
        <taxon>Pichiomycetes</taxon>
        <taxon>Serinales incertae sedis</taxon>
        <taxon>Babjeviella</taxon>
    </lineage>
</organism>
<evidence type="ECO:0000313" key="4">
    <source>
        <dbReference type="Proteomes" id="UP000094336"/>
    </source>
</evidence>
<feature type="domain" description="ENTH" evidence="2">
    <location>
        <begin position="8"/>
        <end position="142"/>
    </location>
</feature>
<dbReference type="RefSeq" id="XP_018984894.1">
    <property type="nucleotide sequence ID" value="XM_019127165.1"/>
</dbReference>
<dbReference type="GO" id="GO:0030276">
    <property type="term" value="F:clathrin binding"/>
    <property type="evidence" value="ECO:0007669"/>
    <property type="project" value="TreeGrafter"/>
</dbReference>
<dbReference type="PANTHER" id="PTHR12276">
    <property type="entry name" value="EPSIN/ENT-RELATED"/>
    <property type="match status" value="1"/>
</dbReference>
<feature type="region of interest" description="Disordered" evidence="1">
    <location>
        <begin position="227"/>
        <end position="246"/>
    </location>
</feature>
<dbReference type="InterPro" id="IPR008942">
    <property type="entry name" value="ENTH_VHS"/>
</dbReference>
<dbReference type="GO" id="GO:0006897">
    <property type="term" value="P:endocytosis"/>
    <property type="evidence" value="ECO:0007669"/>
    <property type="project" value="TreeGrafter"/>
</dbReference>
<dbReference type="SMART" id="SM00273">
    <property type="entry name" value="ENTH"/>
    <property type="match status" value="1"/>
</dbReference>
<dbReference type="Pfam" id="PF01417">
    <property type="entry name" value="ENTH"/>
    <property type="match status" value="1"/>
</dbReference>
<gene>
    <name evidence="3" type="ORF">BABINDRAFT_145006</name>
</gene>
<keyword evidence="4" id="KW-1185">Reference proteome</keyword>
<dbReference type="GO" id="GO:0007015">
    <property type="term" value="P:actin filament organization"/>
    <property type="evidence" value="ECO:0007669"/>
    <property type="project" value="TreeGrafter"/>
</dbReference>
<dbReference type="GO" id="GO:0030125">
    <property type="term" value="C:clathrin vesicle coat"/>
    <property type="evidence" value="ECO:0007669"/>
    <property type="project" value="TreeGrafter"/>
</dbReference>
<evidence type="ECO:0000313" key="3">
    <source>
        <dbReference type="EMBL" id="ODQ79566.1"/>
    </source>
</evidence>
<name>A0A1E3QPD0_9ASCO</name>
<dbReference type="PANTHER" id="PTHR12276:SF110">
    <property type="entry name" value="EPSIN-1-RELATED"/>
    <property type="match status" value="1"/>
</dbReference>
<dbReference type="Gene3D" id="1.25.40.90">
    <property type="match status" value="1"/>
</dbReference>
<dbReference type="OrthoDB" id="4033880at2759"/>
<dbReference type="GeneID" id="30145018"/>
<sequence>MPSFLRTIRNIPNSSVEVKLLNATSNDAWGPMSSQLDELAKLTYHAEAFRRVTKHLVKTLSAKTKYWRSIAKLLMVTHFCLQTGLDAFIQWARATVCIFVGLKRFNMESFTGDELEQAQQIQVKAASIVQLVENPEKLERMRAGFHQLRSELEKPGVYNLSKKEKVLRADTFFMEERCEVFERSSNTIHGRNSFYLEMNMSKQSGNFPQPWGLHPVEEVSEVIVLDRGSRPTPRSTSELIPVCGYQ</sequence>
<dbReference type="GO" id="GO:0005886">
    <property type="term" value="C:plasma membrane"/>
    <property type="evidence" value="ECO:0007669"/>
    <property type="project" value="TreeGrafter"/>
</dbReference>
<dbReference type="STRING" id="984486.A0A1E3QPD0"/>